<comment type="similarity">
    <text evidence="2">Belongs to the NAD(P)-dependent epimerase/dehydratase family.</text>
</comment>
<evidence type="ECO:0000313" key="5">
    <source>
        <dbReference type="Proteomes" id="UP000245539"/>
    </source>
</evidence>
<dbReference type="SUPFAM" id="SSF51735">
    <property type="entry name" value="NAD(P)-binding Rossmann-fold domains"/>
    <property type="match status" value="1"/>
</dbReference>
<keyword evidence="5" id="KW-1185">Reference proteome</keyword>
<name>A0A317CEM2_9GAMM</name>
<evidence type="ECO:0000256" key="1">
    <source>
        <dbReference type="ARBA" id="ARBA00005125"/>
    </source>
</evidence>
<reference evidence="4 5" key="1">
    <citation type="submission" date="2018-05" db="EMBL/GenBank/DDBJ databases">
        <title>Leucothrix arctica sp. nov., isolated from Arctic seawater.</title>
        <authorList>
            <person name="Choi A."/>
            <person name="Baek K."/>
        </authorList>
    </citation>
    <scope>NUCLEOTIDE SEQUENCE [LARGE SCALE GENOMIC DNA]</scope>
    <source>
        <strain evidence="4 5">JCM 18388</strain>
    </source>
</reference>
<gene>
    <name evidence="4" type="ORF">DKW60_13910</name>
</gene>
<protein>
    <submittedName>
        <fullName evidence="4">Nucleoside-diphosphate sugar epimerase</fullName>
    </submittedName>
</protein>
<dbReference type="EMBL" id="QGKM01000041">
    <property type="protein sequence ID" value="PWQ95793.1"/>
    <property type="molecule type" value="Genomic_DNA"/>
</dbReference>
<dbReference type="Proteomes" id="UP000245539">
    <property type="component" value="Unassembled WGS sequence"/>
</dbReference>
<accession>A0A317CEM2</accession>
<dbReference type="PANTHER" id="PTHR43000">
    <property type="entry name" value="DTDP-D-GLUCOSE 4,6-DEHYDRATASE-RELATED"/>
    <property type="match status" value="1"/>
</dbReference>
<comment type="pathway">
    <text evidence="1">Bacterial outer membrane biogenesis; LPS O-antigen biosynthesis.</text>
</comment>
<dbReference type="CDD" id="cd05232">
    <property type="entry name" value="UDP_G4E_4_SDR_e"/>
    <property type="match status" value="1"/>
</dbReference>
<evidence type="ECO:0000256" key="2">
    <source>
        <dbReference type="ARBA" id="ARBA00007637"/>
    </source>
</evidence>
<evidence type="ECO:0000313" key="4">
    <source>
        <dbReference type="EMBL" id="PWQ95793.1"/>
    </source>
</evidence>
<dbReference type="Pfam" id="PF01370">
    <property type="entry name" value="Epimerase"/>
    <property type="match status" value="1"/>
</dbReference>
<dbReference type="InterPro" id="IPR001509">
    <property type="entry name" value="Epimerase_deHydtase"/>
</dbReference>
<dbReference type="AlphaFoldDB" id="A0A317CEM2"/>
<dbReference type="Gene3D" id="3.40.50.720">
    <property type="entry name" value="NAD(P)-binding Rossmann-like Domain"/>
    <property type="match status" value="1"/>
</dbReference>
<dbReference type="OrthoDB" id="9801056at2"/>
<feature type="domain" description="NAD-dependent epimerase/dehydratase" evidence="3">
    <location>
        <begin position="2"/>
        <end position="226"/>
    </location>
</feature>
<proteinExistence type="inferred from homology"/>
<dbReference type="InterPro" id="IPR036291">
    <property type="entry name" value="NAD(P)-bd_dom_sf"/>
</dbReference>
<dbReference type="RefSeq" id="WP_109838265.1">
    <property type="nucleotide sequence ID" value="NZ_QGKM01000041.1"/>
</dbReference>
<evidence type="ECO:0000259" key="3">
    <source>
        <dbReference type="Pfam" id="PF01370"/>
    </source>
</evidence>
<organism evidence="4 5">
    <name type="scientific">Leucothrix pacifica</name>
    <dbReference type="NCBI Taxonomy" id="1247513"/>
    <lineage>
        <taxon>Bacteria</taxon>
        <taxon>Pseudomonadati</taxon>
        <taxon>Pseudomonadota</taxon>
        <taxon>Gammaproteobacteria</taxon>
        <taxon>Thiotrichales</taxon>
        <taxon>Thiotrichaceae</taxon>
        <taxon>Leucothrix</taxon>
    </lineage>
</organism>
<sequence>MILLTGATGFVGFTLIPHLCQQGYSLSAAVRHVTDSLPSSIQQVPISDLLPSTDWTVALSNVDTIIHLAARVHVMHDTATEPLTEFRRTNTAATLNLAQQAATAGVRRLIYLSSIKVNGEATALGQPFTAEGTYSPTILDPYGKSKQEAEQGLRLIAQKTGLEVVIIRPPLVYGIGVKGNFQSMMSWLYKGIPLPLGKVHNQRSLVALDNLVDMITICINHPAAVNQTFLVSDGEDLSTTELLQRLGRALGKSARLLPIPQSWLQNSLSLIGKRTIAQRLCGNLQVDISKTHDLLDWSPPVSVDEALQQTAEAWLKQQKKTL</sequence>
<comment type="caution">
    <text evidence="4">The sequence shown here is derived from an EMBL/GenBank/DDBJ whole genome shotgun (WGS) entry which is preliminary data.</text>
</comment>